<sequence length="96" mass="11620">MNNNYEQQIMLRNKRSIALTIATRTGIKEVDSWEKFNNWMLKRSVLKKELYRYNLDELDLLIKQFRALEKNHNNTIIQLGIKAWLQKNKHLSFNQN</sequence>
<accession>A0A1M6W0X5</accession>
<proteinExistence type="predicted"/>
<protein>
    <submittedName>
        <fullName evidence="1">Uncharacterized protein</fullName>
    </submittedName>
</protein>
<evidence type="ECO:0000313" key="1">
    <source>
        <dbReference type="EMBL" id="SHK87303.1"/>
    </source>
</evidence>
<dbReference type="AlphaFoldDB" id="A0A1M6W0X5"/>
<gene>
    <name evidence="1" type="ORF">SAMN05443634_104114</name>
</gene>
<reference evidence="2" key="1">
    <citation type="submission" date="2016-11" db="EMBL/GenBank/DDBJ databases">
        <authorList>
            <person name="Varghese N."/>
            <person name="Submissions S."/>
        </authorList>
    </citation>
    <scope>NUCLEOTIDE SEQUENCE [LARGE SCALE GENOMIC DNA]</scope>
    <source>
        <strain evidence="2">DSM 27989</strain>
    </source>
</reference>
<dbReference type="STRING" id="1434701.SAMN05443634_104114"/>
<name>A0A1M6W0X5_9FLAO</name>
<organism evidence="1 2">
    <name type="scientific">Chishuiella changwenlii</name>
    <dbReference type="NCBI Taxonomy" id="1434701"/>
    <lineage>
        <taxon>Bacteria</taxon>
        <taxon>Pseudomonadati</taxon>
        <taxon>Bacteroidota</taxon>
        <taxon>Flavobacteriia</taxon>
        <taxon>Flavobacteriales</taxon>
        <taxon>Weeksellaceae</taxon>
        <taxon>Chishuiella</taxon>
    </lineage>
</organism>
<dbReference type="Proteomes" id="UP000184120">
    <property type="component" value="Unassembled WGS sequence"/>
</dbReference>
<dbReference type="OrthoDB" id="1451383at2"/>
<dbReference type="EMBL" id="FRBH01000004">
    <property type="protein sequence ID" value="SHK87303.1"/>
    <property type="molecule type" value="Genomic_DNA"/>
</dbReference>
<evidence type="ECO:0000313" key="2">
    <source>
        <dbReference type="Proteomes" id="UP000184120"/>
    </source>
</evidence>
<dbReference type="RefSeq" id="WP_143147247.1">
    <property type="nucleotide sequence ID" value="NZ_BMFL01000002.1"/>
</dbReference>